<accession>G0RBT2</accession>
<proteinExistence type="predicted"/>
<dbReference type="KEGG" id="tre:TRIREDRAFT_38274"/>
<protein>
    <submittedName>
        <fullName evidence="2">Predicted protein</fullName>
    </submittedName>
</protein>
<feature type="domain" description="Heterokaryon incompatibility" evidence="1">
    <location>
        <begin position="82"/>
        <end position="230"/>
    </location>
</feature>
<dbReference type="PANTHER" id="PTHR33112">
    <property type="entry name" value="DOMAIN PROTEIN, PUTATIVE-RELATED"/>
    <property type="match status" value="1"/>
</dbReference>
<feature type="non-terminal residue" evidence="2">
    <location>
        <position position="1"/>
    </location>
</feature>
<dbReference type="InterPro" id="IPR010730">
    <property type="entry name" value="HET"/>
</dbReference>
<dbReference type="eggNOG" id="ENOG502R1M1">
    <property type="taxonomic scope" value="Eukaryota"/>
</dbReference>
<evidence type="ECO:0000313" key="2">
    <source>
        <dbReference type="EMBL" id="EGR51380.1"/>
    </source>
</evidence>
<dbReference type="GeneID" id="18484721"/>
<dbReference type="OrthoDB" id="5125733at2759"/>
<dbReference type="VEuPathDB" id="FungiDB:TRIREDRAFT_38274"/>
<dbReference type="HOGENOM" id="CLU_002639_8_9_1"/>
<evidence type="ECO:0000313" key="3">
    <source>
        <dbReference type="Proteomes" id="UP000008984"/>
    </source>
</evidence>
<dbReference type="STRING" id="431241.G0RBT2"/>
<reference evidence="2 3" key="1">
    <citation type="journal article" date="2008" name="Nat. Biotechnol.">
        <title>Genome sequencing and analysis of the biomass-degrading fungus Trichoderma reesei (syn. Hypocrea jecorina).</title>
        <authorList>
            <person name="Martinez D."/>
            <person name="Berka R.M."/>
            <person name="Henrissat B."/>
            <person name="Saloheimo M."/>
            <person name="Arvas M."/>
            <person name="Baker S.E."/>
            <person name="Chapman J."/>
            <person name="Chertkov O."/>
            <person name="Coutinho P.M."/>
            <person name="Cullen D."/>
            <person name="Danchin E.G."/>
            <person name="Grigoriev I.V."/>
            <person name="Harris P."/>
            <person name="Jackson M."/>
            <person name="Kubicek C.P."/>
            <person name="Han C.S."/>
            <person name="Ho I."/>
            <person name="Larrondo L.F."/>
            <person name="de Leon A.L."/>
            <person name="Magnuson J.K."/>
            <person name="Merino S."/>
            <person name="Misra M."/>
            <person name="Nelson B."/>
            <person name="Putnam N."/>
            <person name="Robbertse B."/>
            <person name="Salamov A.A."/>
            <person name="Schmoll M."/>
            <person name="Terry A."/>
            <person name="Thayer N."/>
            <person name="Westerholm-Parvinen A."/>
            <person name="Schoch C.L."/>
            <person name="Yao J."/>
            <person name="Barabote R."/>
            <person name="Nelson M.A."/>
            <person name="Detter C."/>
            <person name="Bruce D."/>
            <person name="Kuske C.R."/>
            <person name="Xie G."/>
            <person name="Richardson P."/>
            <person name="Rokhsar D.S."/>
            <person name="Lucas S.M."/>
            <person name="Rubin E.M."/>
            <person name="Dunn-Coleman N."/>
            <person name="Ward M."/>
            <person name="Brettin T.S."/>
        </authorList>
    </citation>
    <scope>NUCLEOTIDE SEQUENCE [LARGE SCALE GENOMIC DNA]</scope>
    <source>
        <strain evidence="2 3">QM6a</strain>
    </source>
</reference>
<dbReference type="AlphaFoldDB" id="G0RBT2"/>
<organism evidence="3">
    <name type="scientific">Hypocrea jecorina (strain QM6a)</name>
    <name type="common">Trichoderma reesei</name>
    <dbReference type="NCBI Taxonomy" id="431241"/>
    <lineage>
        <taxon>Eukaryota</taxon>
        <taxon>Fungi</taxon>
        <taxon>Dikarya</taxon>
        <taxon>Ascomycota</taxon>
        <taxon>Pezizomycotina</taxon>
        <taxon>Sordariomycetes</taxon>
        <taxon>Hypocreomycetidae</taxon>
        <taxon>Hypocreales</taxon>
        <taxon>Hypocreaceae</taxon>
        <taxon>Trichoderma</taxon>
    </lineage>
</organism>
<name>G0RBT2_HYPJQ</name>
<keyword evidence="3" id="KW-1185">Reference proteome</keyword>
<dbReference type="PANTHER" id="PTHR33112:SF16">
    <property type="entry name" value="HETEROKARYON INCOMPATIBILITY DOMAIN-CONTAINING PROTEIN"/>
    <property type="match status" value="1"/>
</dbReference>
<gene>
    <name evidence="2" type="ORF">TRIREDRAFT_38274</name>
</gene>
<feature type="non-terminal residue" evidence="2">
    <location>
        <position position="404"/>
    </location>
</feature>
<sequence length="404" mass="46261">VDDPIADIVCQRPLRRDVQSDEVFAAAKGLINECMHPTNPHKHCQFSRDTVLPLRILDLGKPEDSCSRVKLKVNETDTHAPYLALSYCWGKPLGSRKPLQLRKSNLQRLVKGIKIRKLQQSIQDAICATRKLGYRYLWVDALCIIQDCDADKGTEIGRMASIYKNASITIAASTSENAAHGFLSGEMKPYCPDYAVSIPMANGTTGTVFVSSGLYELDHPLDKRGWTLQEFMLSSRMLIFSDYELLWQCKEVDLRSVSAAGLEYLQPLETLPWTVFENEDAEPFYGDLDSDKLYLWKTIVQQYTDRQLSYTSDKLNAIMGITSELQILWRDVNIYGHWKRWFIQLLVWYKPDLKREEQRHLERAPSWSWASMDGAIRYEGMLATEDARLKSLTVQAAELSCRML</sequence>
<dbReference type="Pfam" id="PF06985">
    <property type="entry name" value="HET"/>
    <property type="match status" value="1"/>
</dbReference>
<dbReference type="Proteomes" id="UP000008984">
    <property type="component" value="Unassembled WGS sequence"/>
</dbReference>
<evidence type="ECO:0000259" key="1">
    <source>
        <dbReference type="Pfam" id="PF06985"/>
    </source>
</evidence>
<dbReference type="EMBL" id="GL985058">
    <property type="protein sequence ID" value="EGR51380.1"/>
    <property type="molecule type" value="Genomic_DNA"/>
</dbReference>
<dbReference type="RefSeq" id="XP_006962546.1">
    <property type="nucleotide sequence ID" value="XM_006962484.1"/>
</dbReference>